<dbReference type="SUPFAM" id="SSF52540">
    <property type="entry name" value="P-loop containing nucleoside triphosphate hydrolases"/>
    <property type="match status" value="1"/>
</dbReference>
<feature type="domain" description="Schlafen group 3-like DNA/RNA helicase" evidence="1">
    <location>
        <begin position="204"/>
        <end position="701"/>
    </location>
</feature>
<dbReference type="AlphaFoldDB" id="W5IH61"/>
<dbReference type="EMBL" id="ADCX01000013">
    <property type="protein sequence ID" value="EFG26313.1"/>
    <property type="molecule type" value="Genomic_DNA"/>
</dbReference>
<dbReference type="eggNOG" id="COG3410">
    <property type="taxonomic scope" value="Bacteria"/>
</dbReference>
<protein>
    <recommendedName>
        <fullName evidence="1">Schlafen group 3-like DNA/RNA helicase domain-containing protein</fullName>
    </recommendedName>
</protein>
<name>W5IH61_SCAIO</name>
<dbReference type="InterPro" id="IPR027417">
    <property type="entry name" value="P-loop_NTPase"/>
</dbReference>
<proteinExistence type="predicted"/>
<reference evidence="2 3" key="1">
    <citation type="submission" date="2012-01" db="EMBL/GenBank/DDBJ databases">
        <title>The Genome Sequence of Scardovia inopinata F0304.</title>
        <authorList>
            <consortium name="The Broad Institute Genome Sequencing Platform"/>
            <person name="Earl A."/>
            <person name="Ward D."/>
            <person name="Feldgarden M."/>
            <person name="Gevers D."/>
            <person name="Izard J."/>
            <person name="Baranova O.V."/>
            <person name="Blanton J.M."/>
            <person name="Tanner A.C."/>
            <person name="Dewhirst F.E."/>
            <person name="Young S.K."/>
            <person name="Zeng Q."/>
            <person name="Gargeya S."/>
            <person name="Fitzgerald M."/>
            <person name="Haas B."/>
            <person name="Abouelleil A."/>
            <person name="Alvarado L."/>
            <person name="Arachchi H.M."/>
            <person name="Berlin A."/>
            <person name="Chapman S.B."/>
            <person name="Gearin G."/>
            <person name="Goldberg J."/>
            <person name="Griggs A."/>
            <person name="Gujja S."/>
            <person name="Hansen M."/>
            <person name="Heiman D."/>
            <person name="Howarth C."/>
            <person name="Larimer J."/>
            <person name="Lui A."/>
            <person name="MacDonald P.J."/>
            <person name="McCowen C."/>
            <person name="Montmayeur A."/>
            <person name="Murphy C."/>
            <person name="Neiman D."/>
            <person name="Pearson M."/>
            <person name="Priest M."/>
            <person name="Roberts A."/>
            <person name="Saif S."/>
            <person name="Shea T."/>
            <person name="Sisk P."/>
            <person name="Stolte C."/>
            <person name="Sykes S."/>
            <person name="Wortman J."/>
            <person name="Nusbaum C."/>
            <person name="Birren B."/>
        </authorList>
    </citation>
    <scope>NUCLEOTIDE SEQUENCE [LARGE SCALE GENOMIC DNA]</scope>
    <source>
        <strain evidence="2 3">F0304</strain>
    </source>
</reference>
<sequence length="712" mass="81056">MIASEQRKKSHEFAIERKVYVGETNDIVRRNKQHLMSDAKKDADWKEIKENVQKAENARLSGNTLQERPGQEADAEQTTDAAVTEYIIGHEHFNKSLTLDVENRLMHFMTGNTKVNKLNNRRTNAQGKYYTADEFDQIFSSIWLELHKRDPEFFPSEEIIRDSALFKASPFHQLGKKQKQAEDAILEAIAEKLSQDWRESSQPQLIFLQGVAGTGKTVLLSHLFYRINTEFTVSGSDDELLDDSDDYFDKYSVDSSPAQPQGKNGLSTFMIINHQEQVNVYNQIAKKLGIQNKNDELIGKASVFINRMSESKPGSSGRAMVDANRHAIPNRKKPVDIVLIDEAHLLFTEGNQGYSGKNQLRDIVSRAKVVIAVFDPNQILRSSQRWDEHLLSRLLPPSQLNNTDPQTEGMLISLRGEGIKNIINFDGVDTDVRYIHLLKQFRISASDKVIAWIDDFASGRSIGKIPSGDCSMHHREGRGDKNDSPYEIRIFDSPVDLFRAIKKKEAGERKKLDNEKEEKDYCGLSRVVATYDWKYSSSRANPQDPHGYWNVEMHKDKQGHWLMGLEVGDTRGYLADGDNLSPDPDRFCQPWNYQIKDKGESKKAAPNRTFHKDDAWAQQPATIDEIGSTYTIQGFDLNYVGVIIGPSIKFRKGKIIIDTAVSKNYQAITKNDPSGSKENILHELNVLLKRGVHGLYIFAFDEQLRMKLMESR</sequence>
<dbReference type="HOGENOM" id="CLU_009521_0_0_11"/>
<gene>
    <name evidence="2" type="ORF">HMPREF9020_01398</name>
</gene>
<evidence type="ECO:0000313" key="2">
    <source>
        <dbReference type="EMBL" id="EFG26313.1"/>
    </source>
</evidence>
<dbReference type="Proteomes" id="UP000005777">
    <property type="component" value="Unassembled WGS sequence"/>
</dbReference>
<dbReference type="InterPro" id="IPR018647">
    <property type="entry name" value="SLFN_3-like_DNA/RNA_helicase"/>
</dbReference>
<keyword evidence="3" id="KW-1185">Reference proteome</keyword>
<dbReference type="Gene3D" id="3.40.50.300">
    <property type="entry name" value="P-loop containing nucleotide triphosphate hydrolases"/>
    <property type="match status" value="1"/>
</dbReference>
<dbReference type="Pfam" id="PF09848">
    <property type="entry name" value="SLFN-g3_helicase"/>
    <property type="match status" value="1"/>
</dbReference>
<evidence type="ECO:0000313" key="3">
    <source>
        <dbReference type="Proteomes" id="UP000005777"/>
    </source>
</evidence>
<accession>W5IH61</accession>
<comment type="caution">
    <text evidence="2">The sequence shown here is derived from an EMBL/GenBank/DDBJ whole genome shotgun (WGS) entry which is preliminary data.</text>
</comment>
<organism evidence="2 3">
    <name type="scientific">Scardovia inopinata F0304</name>
    <dbReference type="NCBI Taxonomy" id="641146"/>
    <lineage>
        <taxon>Bacteria</taxon>
        <taxon>Bacillati</taxon>
        <taxon>Actinomycetota</taxon>
        <taxon>Actinomycetes</taxon>
        <taxon>Bifidobacteriales</taxon>
        <taxon>Bifidobacteriaceae</taxon>
        <taxon>Scardovia</taxon>
    </lineage>
</organism>
<evidence type="ECO:0000259" key="1">
    <source>
        <dbReference type="Pfam" id="PF09848"/>
    </source>
</evidence>